<evidence type="ECO:0000313" key="3">
    <source>
        <dbReference type="Proteomes" id="UP001374579"/>
    </source>
</evidence>
<dbReference type="PANTHER" id="PTHR21824:SF4">
    <property type="entry name" value="TRANSMEMBRANE PROTEIN 177"/>
    <property type="match status" value="1"/>
</dbReference>
<keyword evidence="1" id="KW-0472">Membrane</keyword>
<dbReference type="InterPro" id="IPR026620">
    <property type="entry name" value="TMEM177"/>
</dbReference>
<evidence type="ECO:0000313" key="2">
    <source>
        <dbReference type="EMBL" id="KAK7109809.1"/>
    </source>
</evidence>
<reference evidence="2 3" key="1">
    <citation type="submission" date="2024-02" db="EMBL/GenBank/DDBJ databases">
        <title>Chromosome-scale genome assembly of the rough periwinkle Littorina saxatilis.</title>
        <authorList>
            <person name="De Jode A."/>
            <person name="Faria R."/>
            <person name="Formenti G."/>
            <person name="Sims Y."/>
            <person name="Smith T.P."/>
            <person name="Tracey A."/>
            <person name="Wood J.M.D."/>
            <person name="Zagrodzka Z.B."/>
            <person name="Johannesson K."/>
            <person name="Butlin R.K."/>
            <person name="Leder E.H."/>
        </authorList>
    </citation>
    <scope>NUCLEOTIDE SEQUENCE [LARGE SCALE GENOMIC DNA]</scope>
    <source>
        <strain evidence="2">Snail1</strain>
        <tissue evidence="2">Muscle</tissue>
    </source>
</reference>
<dbReference type="EMBL" id="JBAMIC010000003">
    <property type="protein sequence ID" value="KAK7109809.1"/>
    <property type="molecule type" value="Genomic_DNA"/>
</dbReference>
<keyword evidence="3" id="KW-1185">Reference proteome</keyword>
<gene>
    <name evidence="2" type="ORF">V1264_013790</name>
</gene>
<dbReference type="PANTHER" id="PTHR21824">
    <property type="entry name" value="TRANSMEMBRANE PROTEIN 177"/>
    <property type="match status" value="1"/>
</dbReference>
<feature type="transmembrane region" description="Helical" evidence="1">
    <location>
        <begin position="15"/>
        <end position="38"/>
    </location>
</feature>
<dbReference type="GO" id="GO:0016020">
    <property type="term" value="C:membrane"/>
    <property type="evidence" value="ECO:0007669"/>
    <property type="project" value="TreeGrafter"/>
</dbReference>
<keyword evidence="1" id="KW-0812">Transmembrane</keyword>
<name>A0AAN9BRC3_9CAEN</name>
<accession>A0AAN9BRC3</accession>
<keyword evidence="1" id="KW-1133">Transmembrane helix</keyword>
<evidence type="ECO:0008006" key="4">
    <source>
        <dbReference type="Google" id="ProtNLM"/>
    </source>
</evidence>
<proteinExistence type="predicted"/>
<dbReference type="Proteomes" id="UP001374579">
    <property type="component" value="Unassembled WGS sequence"/>
</dbReference>
<evidence type="ECO:0000256" key="1">
    <source>
        <dbReference type="SAM" id="Phobius"/>
    </source>
</evidence>
<feature type="transmembrane region" description="Helical" evidence="1">
    <location>
        <begin position="173"/>
        <end position="193"/>
    </location>
</feature>
<organism evidence="2 3">
    <name type="scientific">Littorina saxatilis</name>
    <dbReference type="NCBI Taxonomy" id="31220"/>
    <lineage>
        <taxon>Eukaryota</taxon>
        <taxon>Metazoa</taxon>
        <taxon>Spiralia</taxon>
        <taxon>Lophotrochozoa</taxon>
        <taxon>Mollusca</taxon>
        <taxon>Gastropoda</taxon>
        <taxon>Caenogastropoda</taxon>
        <taxon>Littorinimorpha</taxon>
        <taxon>Littorinoidea</taxon>
        <taxon>Littorinidae</taxon>
        <taxon>Littorina</taxon>
    </lineage>
</organism>
<sequence length="333" mass="37420">MSRMQLAWKAIKEGMPYVAGGAAVTLSTAVMYPNLFGIDRYKQMMQMYRDGEPEPVDEDSKRIAQKVLDTVMWDTTSEANVNLFTAYGQDIVHLGSTFSRWGGFVGIPVNFQYQSTEDVEREKITLNNQTIDWSSPAGRQLVDAMVLSERARQYAIARELFYLRTYHAHIQGLLVGVSFFMAYWMGAAANALYGLRRRLPTGSRVVVYSFFGGIGATFYCFASDSYTSYRDRKVDRKAAELGLEYAQGGVEFYNKLLQRNMALRVLMGPDGGKRYTAYGNDIHFWRSPNMPLTSRRDAVAEMARSLRESASQQESVVAAASSQVSMDEVVKAA</sequence>
<dbReference type="AlphaFoldDB" id="A0AAN9BRC3"/>
<protein>
    <recommendedName>
        <fullName evidence="4">Transmembrane protein 177</fullName>
    </recommendedName>
</protein>
<feature type="transmembrane region" description="Helical" evidence="1">
    <location>
        <begin position="205"/>
        <end position="222"/>
    </location>
</feature>
<comment type="caution">
    <text evidence="2">The sequence shown here is derived from an EMBL/GenBank/DDBJ whole genome shotgun (WGS) entry which is preliminary data.</text>
</comment>